<sequence length="263" mass="29081">MSCSFLQFWDEGYYFVVITIIVIMLFGDLRLTDEQLKAYALAELEMLLQSAGKSLSDFPPMPKVDASLVPDIAALLMSGGRTAHSRFGIPFIIDETSTCGVIPNTPLVSLVIKAKLIIWDEAPMMHKHCFEALDRSLRDVLKTVDERNKDIPFGGKVVVLGGDFRQILLVMPKATRLEIVYALINSSNLWRYCEVLTLTKNTRVLSGASEADIEERELFSNWVLRVGDGTTGEINDVNVSVEIPSDLLIPSSGNPIASIVEST</sequence>
<dbReference type="GO" id="GO:0006281">
    <property type="term" value="P:DNA repair"/>
    <property type="evidence" value="ECO:0007669"/>
    <property type="project" value="UniProtKB-KW"/>
</dbReference>
<proteinExistence type="inferred from homology"/>
<evidence type="ECO:0000256" key="2">
    <source>
        <dbReference type="SAM" id="Phobius"/>
    </source>
</evidence>
<reference evidence="4 6" key="2">
    <citation type="journal article" date="2014" name="BMC Genomics">
        <title>An improved genome release (version Mt4.0) for the model legume Medicago truncatula.</title>
        <authorList>
            <person name="Tang H."/>
            <person name="Krishnakumar V."/>
            <person name="Bidwell S."/>
            <person name="Rosen B."/>
            <person name="Chan A."/>
            <person name="Zhou S."/>
            <person name="Gentzbittel L."/>
            <person name="Childs K.L."/>
            <person name="Yandell M."/>
            <person name="Gundlach H."/>
            <person name="Mayer K.F."/>
            <person name="Schwartz D.C."/>
            <person name="Town C.D."/>
        </authorList>
    </citation>
    <scope>GENOME REANNOTATION</scope>
    <source>
        <strain evidence="4">A17</strain>
        <strain evidence="5 6">cv. Jemalong A17</strain>
    </source>
</reference>
<dbReference type="AlphaFoldDB" id="A0A072VIR6"/>
<evidence type="ECO:0000259" key="3">
    <source>
        <dbReference type="Pfam" id="PF05970"/>
    </source>
</evidence>
<evidence type="ECO:0000313" key="5">
    <source>
        <dbReference type="EnsemblPlants" id="KEH41712"/>
    </source>
</evidence>
<comment type="cofactor">
    <cofactor evidence="1">
        <name>Mg(2+)</name>
        <dbReference type="ChEBI" id="CHEBI:18420"/>
    </cofactor>
</comment>
<dbReference type="InterPro" id="IPR027417">
    <property type="entry name" value="P-loop_NTPase"/>
</dbReference>
<evidence type="ECO:0000313" key="4">
    <source>
        <dbReference type="EMBL" id="KEH41712.1"/>
    </source>
</evidence>
<dbReference type="PANTHER" id="PTHR10492">
    <property type="match status" value="1"/>
</dbReference>
<dbReference type="GO" id="GO:0043139">
    <property type="term" value="F:5'-3' DNA helicase activity"/>
    <property type="evidence" value="ECO:0007669"/>
    <property type="project" value="UniProtKB-EC"/>
</dbReference>
<dbReference type="PANTHER" id="PTHR10492:SF101">
    <property type="entry name" value="ATP-DEPENDENT DNA HELICASE"/>
    <property type="match status" value="1"/>
</dbReference>
<name>A0A072VIR6_MEDTR</name>
<keyword evidence="2" id="KW-1133">Transmembrane helix</keyword>
<evidence type="ECO:0000256" key="1">
    <source>
        <dbReference type="RuleBase" id="RU363044"/>
    </source>
</evidence>
<keyword evidence="1" id="KW-0067">ATP-binding</keyword>
<comment type="similarity">
    <text evidence="1">Belongs to the helicase family.</text>
</comment>
<dbReference type="HOGENOM" id="CLU_1059110_0_0_1"/>
<gene>
    <name evidence="4" type="ordered locus">MTR_1g054110</name>
</gene>
<dbReference type="InterPro" id="IPR010285">
    <property type="entry name" value="DNA_helicase_pif1-like_DEAD"/>
</dbReference>
<keyword evidence="1" id="KW-0378">Hydrolase</keyword>
<dbReference type="GO" id="GO:0005524">
    <property type="term" value="F:ATP binding"/>
    <property type="evidence" value="ECO:0007669"/>
    <property type="project" value="UniProtKB-KW"/>
</dbReference>
<keyword evidence="2" id="KW-0812">Transmembrane</keyword>
<keyword evidence="1" id="KW-0227">DNA damage</keyword>
<keyword evidence="1" id="KW-0547">Nucleotide-binding</keyword>
<dbReference type="SUPFAM" id="SSF52540">
    <property type="entry name" value="P-loop containing nucleoside triphosphate hydrolases"/>
    <property type="match status" value="1"/>
</dbReference>
<dbReference type="Pfam" id="PF05970">
    <property type="entry name" value="PIF1"/>
    <property type="match status" value="1"/>
</dbReference>
<dbReference type="EC" id="5.6.2.3" evidence="1"/>
<protein>
    <recommendedName>
        <fullName evidence="1">ATP-dependent DNA helicase</fullName>
        <ecNumber evidence="1">5.6.2.3</ecNumber>
    </recommendedName>
</protein>
<dbReference type="GO" id="GO:0016787">
    <property type="term" value="F:hydrolase activity"/>
    <property type="evidence" value="ECO:0007669"/>
    <property type="project" value="UniProtKB-KW"/>
</dbReference>
<comment type="catalytic activity">
    <reaction evidence="1">
        <text>ATP + H2O = ADP + phosphate + H(+)</text>
        <dbReference type="Rhea" id="RHEA:13065"/>
        <dbReference type="ChEBI" id="CHEBI:15377"/>
        <dbReference type="ChEBI" id="CHEBI:15378"/>
        <dbReference type="ChEBI" id="CHEBI:30616"/>
        <dbReference type="ChEBI" id="CHEBI:43474"/>
        <dbReference type="ChEBI" id="CHEBI:456216"/>
        <dbReference type="EC" id="5.6.2.3"/>
    </reaction>
</comment>
<dbReference type="Gene3D" id="3.40.50.300">
    <property type="entry name" value="P-loop containing nucleotide triphosphate hydrolases"/>
    <property type="match status" value="1"/>
</dbReference>
<feature type="transmembrane region" description="Helical" evidence="2">
    <location>
        <begin position="12"/>
        <end position="31"/>
    </location>
</feature>
<dbReference type="Proteomes" id="UP000002051">
    <property type="component" value="Unassembled WGS sequence"/>
</dbReference>
<feature type="domain" description="DNA helicase Pif1-like DEAD-box helicase" evidence="3">
    <location>
        <begin position="72"/>
        <end position="234"/>
    </location>
</feature>
<dbReference type="EnsemblPlants" id="KEH41712">
    <property type="protein sequence ID" value="KEH41712"/>
    <property type="gene ID" value="MTR_1g054110"/>
</dbReference>
<dbReference type="GO" id="GO:0006310">
    <property type="term" value="P:DNA recombination"/>
    <property type="evidence" value="ECO:0007669"/>
    <property type="project" value="UniProtKB-KW"/>
</dbReference>
<keyword evidence="1" id="KW-0234">DNA repair</keyword>
<dbReference type="GO" id="GO:0000723">
    <property type="term" value="P:telomere maintenance"/>
    <property type="evidence" value="ECO:0007669"/>
    <property type="project" value="InterPro"/>
</dbReference>
<reference evidence="5" key="3">
    <citation type="submission" date="2015-04" db="UniProtKB">
        <authorList>
            <consortium name="EnsemblPlants"/>
        </authorList>
    </citation>
    <scope>IDENTIFICATION</scope>
    <source>
        <strain evidence="5">cv. Jemalong A17</strain>
    </source>
</reference>
<reference evidence="4 6" key="1">
    <citation type="journal article" date="2011" name="Nature">
        <title>The Medicago genome provides insight into the evolution of rhizobial symbioses.</title>
        <authorList>
            <person name="Young N.D."/>
            <person name="Debelle F."/>
            <person name="Oldroyd G.E."/>
            <person name="Geurts R."/>
            <person name="Cannon S.B."/>
            <person name="Udvardi M.K."/>
            <person name="Benedito V.A."/>
            <person name="Mayer K.F."/>
            <person name="Gouzy J."/>
            <person name="Schoof H."/>
            <person name="Van de Peer Y."/>
            <person name="Proost S."/>
            <person name="Cook D.R."/>
            <person name="Meyers B.C."/>
            <person name="Spannagl M."/>
            <person name="Cheung F."/>
            <person name="De Mita S."/>
            <person name="Krishnakumar V."/>
            <person name="Gundlach H."/>
            <person name="Zhou S."/>
            <person name="Mudge J."/>
            <person name="Bharti A.K."/>
            <person name="Murray J.D."/>
            <person name="Naoumkina M.A."/>
            <person name="Rosen B."/>
            <person name="Silverstein K.A."/>
            <person name="Tang H."/>
            <person name="Rombauts S."/>
            <person name="Zhao P.X."/>
            <person name="Zhou P."/>
            <person name="Barbe V."/>
            <person name="Bardou P."/>
            <person name="Bechner M."/>
            <person name="Bellec A."/>
            <person name="Berger A."/>
            <person name="Berges H."/>
            <person name="Bidwell S."/>
            <person name="Bisseling T."/>
            <person name="Choisne N."/>
            <person name="Couloux A."/>
            <person name="Denny R."/>
            <person name="Deshpande S."/>
            <person name="Dai X."/>
            <person name="Doyle J.J."/>
            <person name="Dudez A.M."/>
            <person name="Farmer A.D."/>
            <person name="Fouteau S."/>
            <person name="Franken C."/>
            <person name="Gibelin C."/>
            <person name="Gish J."/>
            <person name="Goldstein S."/>
            <person name="Gonzalez A.J."/>
            <person name="Green P.J."/>
            <person name="Hallab A."/>
            <person name="Hartog M."/>
            <person name="Hua A."/>
            <person name="Humphray S.J."/>
            <person name="Jeong D.H."/>
            <person name="Jing Y."/>
            <person name="Jocker A."/>
            <person name="Kenton S.M."/>
            <person name="Kim D.J."/>
            <person name="Klee K."/>
            <person name="Lai H."/>
            <person name="Lang C."/>
            <person name="Lin S."/>
            <person name="Macmil S.L."/>
            <person name="Magdelenat G."/>
            <person name="Matthews L."/>
            <person name="McCorrison J."/>
            <person name="Monaghan E.L."/>
            <person name="Mun J.H."/>
            <person name="Najar F.Z."/>
            <person name="Nicholson C."/>
            <person name="Noirot C."/>
            <person name="O'Bleness M."/>
            <person name="Paule C.R."/>
            <person name="Poulain J."/>
            <person name="Prion F."/>
            <person name="Qin B."/>
            <person name="Qu C."/>
            <person name="Retzel E.F."/>
            <person name="Riddle C."/>
            <person name="Sallet E."/>
            <person name="Samain S."/>
            <person name="Samson N."/>
            <person name="Sanders I."/>
            <person name="Saurat O."/>
            <person name="Scarpelli C."/>
            <person name="Schiex T."/>
            <person name="Segurens B."/>
            <person name="Severin A.J."/>
            <person name="Sherrier D.J."/>
            <person name="Shi R."/>
            <person name="Sims S."/>
            <person name="Singer S.R."/>
            <person name="Sinharoy S."/>
            <person name="Sterck L."/>
            <person name="Viollet A."/>
            <person name="Wang B.B."/>
            <person name="Wang K."/>
            <person name="Wang M."/>
            <person name="Wang X."/>
            <person name="Warfsmann J."/>
            <person name="Weissenbach J."/>
            <person name="White D.D."/>
            <person name="White J.D."/>
            <person name="Wiley G.B."/>
            <person name="Wincker P."/>
            <person name="Xing Y."/>
            <person name="Yang L."/>
            <person name="Yao Z."/>
            <person name="Ying F."/>
            <person name="Zhai J."/>
            <person name="Zhou L."/>
            <person name="Zuber A."/>
            <person name="Denarie J."/>
            <person name="Dixon R.A."/>
            <person name="May G.D."/>
            <person name="Schwartz D.C."/>
            <person name="Rogers J."/>
            <person name="Quetier F."/>
            <person name="Town C.D."/>
            <person name="Roe B.A."/>
        </authorList>
    </citation>
    <scope>NUCLEOTIDE SEQUENCE [LARGE SCALE GENOMIC DNA]</scope>
    <source>
        <strain evidence="4">A17</strain>
        <strain evidence="5 6">cv. Jemalong A17</strain>
    </source>
</reference>
<keyword evidence="6" id="KW-1185">Reference proteome</keyword>
<keyword evidence="1" id="KW-0233">DNA recombination</keyword>
<keyword evidence="1 4" id="KW-0347">Helicase</keyword>
<keyword evidence="2" id="KW-0472">Membrane</keyword>
<dbReference type="STRING" id="3880.A0A072VIR6"/>
<dbReference type="EMBL" id="CM001217">
    <property type="protein sequence ID" value="KEH41712.1"/>
    <property type="molecule type" value="Genomic_DNA"/>
</dbReference>
<accession>A0A072VIR6</accession>
<organism evidence="4 6">
    <name type="scientific">Medicago truncatula</name>
    <name type="common">Barrel medic</name>
    <name type="synonym">Medicago tribuloides</name>
    <dbReference type="NCBI Taxonomy" id="3880"/>
    <lineage>
        <taxon>Eukaryota</taxon>
        <taxon>Viridiplantae</taxon>
        <taxon>Streptophyta</taxon>
        <taxon>Embryophyta</taxon>
        <taxon>Tracheophyta</taxon>
        <taxon>Spermatophyta</taxon>
        <taxon>Magnoliopsida</taxon>
        <taxon>eudicotyledons</taxon>
        <taxon>Gunneridae</taxon>
        <taxon>Pentapetalae</taxon>
        <taxon>rosids</taxon>
        <taxon>fabids</taxon>
        <taxon>Fabales</taxon>
        <taxon>Fabaceae</taxon>
        <taxon>Papilionoideae</taxon>
        <taxon>50 kb inversion clade</taxon>
        <taxon>NPAAA clade</taxon>
        <taxon>Hologalegina</taxon>
        <taxon>IRL clade</taxon>
        <taxon>Trifolieae</taxon>
        <taxon>Medicago</taxon>
    </lineage>
</organism>
<evidence type="ECO:0000313" key="6">
    <source>
        <dbReference type="Proteomes" id="UP000002051"/>
    </source>
</evidence>